<keyword evidence="5" id="KW-1185">Reference proteome</keyword>
<sequence length="183" mass="20661">MPISNLVHHVLNQLRWCFESASNRQLFSLIFPWIGRPREDVGVLTTLCENNKVRTVHSGTTTLKDATSEAIRNWVTNFETTHYILGSLAGPHPYPMMVREFHEVTAECMDGMPGTVCPFSKLCSSKIKSFVKQSKTKLRSSVSSVIVVNLYALVVTMHTLVLEVMHSRLLLDIVEGEPRLFDT</sequence>
<dbReference type="PANTHER" id="PTHR48077">
    <property type="entry name" value="TRYPTOPHAN SYNTHASE-RELATED"/>
    <property type="match status" value="1"/>
</dbReference>
<dbReference type="GO" id="GO:0004834">
    <property type="term" value="F:tryptophan synthase activity"/>
    <property type="evidence" value="ECO:0007669"/>
    <property type="project" value="InterPro"/>
</dbReference>
<dbReference type="Gene3D" id="3.40.50.1100">
    <property type="match status" value="1"/>
</dbReference>
<accession>A0A2U1LVR0</accession>
<dbReference type="STRING" id="35608.A0A2U1LVR0"/>
<reference evidence="4 5" key="1">
    <citation type="journal article" date="2018" name="Mol. Plant">
        <title>The genome of Artemisia annua provides insight into the evolution of Asteraceae family and artemisinin biosynthesis.</title>
        <authorList>
            <person name="Shen Q."/>
            <person name="Zhang L."/>
            <person name="Liao Z."/>
            <person name="Wang S."/>
            <person name="Yan T."/>
            <person name="Shi P."/>
            <person name="Liu M."/>
            <person name="Fu X."/>
            <person name="Pan Q."/>
            <person name="Wang Y."/>
            <person name="Lv Z."/>
            <person name="Lu X."/>
            <person name="Zhang F."/>
            <person name="Jiang W."/>
            <person name="Ma Y."/>
            <person name="Chen M."/>
            <person name="Hao X."/>
            <person name="Li L."/>
            <person name="Tang Y."/>
            <person name="Lv G."/>
            <person name="Zhou Y."/>
            <person name="Sun X."/>
            <person name="Brodelius P.E."/>
            <person name="Rose J.K.C."/>
            <person name="Tang K."/>
        </authorList>
    </citation>
    <scope>NUCLEOTIDE SEQUENCE [LARGE SCALE GENOMIC DNA]</scope>
    <source>
        <strain evidence="5">cv. Huhao1</strain>
        <tissue evidence="4">Leaf</tissue>
    </source>
</reference>
<keyword evidence="2" id="KW-0663">Pyridoxal phosphate</keyword>
<dbReference type="AlphaFoldDB" id="A0A2U1LVR0"/>
<dbReference type="PANTHER" id="PTHR48077:SF3">
    <property type="entry name" value="TRYPTOPHAN SYNTHASE"/>
    <property type="match status" value="1"/>
</dbReference>
<keyword evidence="3" id="KW-0812">Transmembrane</keyword>
<evidence type="ECO:0000256" key="1">
    <source>
        <dbReference type="ARBA" id="ARBA00001933"/>
    </source>
</evidence>
<dbReference type="SUPFAM" id="SSF53686">
    <property type="entry name" value="Tryptophan synthase beta subunit-like PLP-dependent enzymes"/>
    <property type="match status" value="1"/>
</dbReference>
<comment type="cofactor">
    <cofactor evidence="1">
        <name>pyridoxal 5'-phosphate</name>
        <dbReference type="ChEBI" id="CHEBI:597326"/>
    </cofactor>
</comment>
<keyword evidence="3" id="KW-0472">Membrane</keyword>
<dbReference type="OrthoDB" id="10050244at2759"/>
<evidence type="ECO:0000313" key="5">
    <source>
        <dbReference type="Proteomes" id="UP000245207"/>
    </source>
</evidence>
<protein>
    <submittedName>
        <fullName evidence="4">Tryptophan synthase beta chain 2, chloroplastic</fullName>
    </submittedName>
</protein>
<feature type="transmembrane region" description="Helical" evidence="3">
    <location>
        <begin position="142"/>
        <end position="161"/>
    </location>
</feature>
<dbReference type="InterPro" id="IPR023026">
    <property type="entry name" value="Trp_synth_beta/beta-like"/>
</dbReference>
<dbReference type="InterPro" id="IPR036052">
    <property type="entry name" value="TrpB-like_PALP_sf"/>
</dbReference>
<keyword evidence="3" id="KW-1133">Transmembrane helix</keyword>
<evidence type="ECO:0000313" key="4">
    <source>
        <dbReference type="EMBL" id="PWA53081.1"/>
    </source>
</evidence>
<organism evidence="4 5">
    <name type="scientific">Artemisia annua</name>
    <name type="common">Sweet wormwood</name>
    <dbReference type="NCBI Taxonomy" id="35608"/>
    <lineage>
        <taxon>Eukaryota</taxon>
        <taxon>Viridiplantae</taxon>
        <taxon>Streptophyta</taxon>
        <taxon>Embryophyta</taxon>
        <taxon>Tracheophyta</taxon>
        <taxon>Spermatophyta</taxon>
        <taxon>Magnoliopsida</taxon>
        <taxon>eudicotyledons</taxon>
        <taxon>Gunneridae</taxon>
        <taxon>Pentapetalae</taxon>
        <taxon>asterids</taxon>
        <taxon>campanulids</taxon>
        <taxon>Asterales</taxon>
        <taxon>Asteraceae</taxon>
        <taxon>Asteroideae</taxon>
        <taxon>Anthemideae</taxon>
        <taxon>Artemisiinae</taxon>
        <taxon>Artemisia</taxon>
    </lineage>
</organism>
<dbReference type="Proteomes" id="UP000245207">
    <property type="component" value="Unassembled WGS sequence"/>
</dbReference>
<evidence type="ECO:0000256" key="3">
    <source>
        <dbReference type="SAM" id="Phobius"/>
    </source>
</evidence>
<dbReference type="EMBL" id="PKPP01007547">
    <property type="protein sequence ID" value="PWA53081.1"/>
    <property type="molecule type" value="Genomic_DNA"/>
</dbReference>
<evidence type="ECO:0000256" key="2">
    <source>
        <dbReference type="ARBA" id="ARBA00022898"/>
    </source>
</evidence>
<dbReference type="GO" id="GO:0005737">
    <property type="term" value="C:cytoplasm"/>
    <property type="evidence" value="ECO:0007669"/>
    <property type="project" value="TreeGrafter"/>
</dbReference>
<name>A0A2U1LVR0_ARTAN</name>
<gene>
    <name evidence="4" type="ORF">CTI12_AA295540</name>
</gene>
<proteinExistence type="predicted"/>
<comment type="caution">
    <text evidence="4">The sequence shown here is derived from an EMBL/GenBank/DDBJ whole genome shotgun (WGS) entry which is preliminary data.</text>
</comment>